<keyword evidence="6" id="KW-0067">ATP-binding</keyword>
<dbReference type="GO" id="GO:0022857">
    <property type="term" value="F:transmembrane transporter activity"/>
    <property type="evidence" value="ECO:0007669"/>
    <property type="project" value="InterPro"/>
</dbReference>
<dbReference type="EMBL" id="JACLYU010000006">
    <property type="protein sequence ID" value="MBM6699654.1"/>
    <property type="molecule type" value="Genomic_DNA"/>
</dbReference>
<dbReference type="GO" id="GO:0005886">
    <property type="term" value="C:plasma membrane"/>
    <property type="evidence" value="ECO:0007669"/>
    <property type="project" value="TreeGrafter"/>
</dbReference>
<accession>A0A938WWQ4</accession>
<dbReference type="Gene3D" id="3.40.50.300">
    <property type="entry name" value="P-loop containing nucleotide triphosphate hydrolases"/>
    <property type="match status" value="1"/>
</dbReference>
<reference evidence="13" key="1">
    <citation type="submission" date="2020-08" db="EMBL/GenBank/DDBJ databases">
        <authorList>
            <person name="Cejkova D."/>
            <person name="Kubasova T."/>
            <person name="Jahodarova E."/>
            <person name="Rychlik I."/>
        </authorList>
    </citation>
    <scope>NUCLEOTIDE SEQUENCE</scope>
    <source>
        <strain evidence="13">An836</strain>
    </source>
</reference>
<dbReference type="Pfam" id="PF13614">
    <property type="entry name" value="AAA_31"/>
    <property type="match status" value="1"/>
</dbReference>
<evidence type="ECO:0000256" key="7">
    <source>
        <dbReference type="ARBA" id="ARBA00022989"/>
    </source>
</evidence>
<dbReference type="InterPro" id="IPR050445">
    <property type="entry name" value="Bact_polysacc_biosynth/exp"/>
</dbReference>
<name>A0A938WWQ4_9BIFI</name>
<dbReference type="PROSITE" id="PS00217">
    <property type="entry name" value="SUGAR_TRANSPORT_2"/>
    <property type="match status" value="1"/>
</dbReference>
<evidence type="ECO:0000256" key="8">
    <source>
        <dbReference type="ARBA" id="ARBA00023136"/>
    </source>
</evidence>
<evidence type="ECO:0000256" key="3">
    <source>
        <dbReference type="ARBA" id="ARBA00022692"/>
    </source>
</evidence>
<dbReference type="GO" id="GO:0005524">
    <property type="term" value="F:ATP binding"/>
    <property type="evidence" value="ECO:0007669"/>
    <property type="project" value="UniProtKB-KW"/>
</dbReference>
<feature type="region of interest" description="Disordered" evidence="10">
    <location>
        <begin position="449"/>
        <end position="480"/>
    </location>
</feature>
<keyword evidence="8 11" id="KW-0472">Membrane</keyword>
<dbReference type="InterPro" id="IPR027417">
    <property type="entry name" value="P-loop_NTPase"/>
</dbReference>
<evidence type="ECO:0000256" key="9">
    <source>
        <dbReference type="ARBA" id="ARBA00023137"/>
    </source>
</evidence>
<evidence type="ECO:0000256" key="10">
    <source>
        <dbReference type="SAM" id="MobiDB-lite"/>
    </source>
</evidence>
<dbReference type="InterPro" id="IPR005702">
    <property type="entry name" value="Wzc-like_C"/>
</dbReference>
<keyword evidence="7 11" id="KW-1133">Transmembrane helix</keyword>
<dbReference type="AlphaFoldDB" id="A0A938WWQ4"/>
<feature type="compositionally biased region" description="Low complexity" evidence="10">
    <location>
        <begin position="462"/>
        <end position="474"/>
    </location>
</feature>
<evidence type="ECO:0000256" key="2">
    <source>
        <dbReference type="ARBA" id="ARBA00022679"/>
    </source>
</evidence>
<dbReference type="InterPro" id="IPR005829">
    <property type="entry name" value="Sugar_transporter_CS"/>
</dbReference>
<dbReference type="RefSeq" id="WP_204468569.1">
    <property type="nucleotide sequence ID" value="NZ_JACLYU010000006.1"/>
</dbReference>
<feature type="transmembrane region" description="Helical" evidence="11">
    <location>
        <begin position="174"/>
        <end position="193"/>
    </location>
</feature>
<dbReference type="PANTHER" id="PTHR32309">
    <property type="entry name" value="TYROSINE-PROTEIN KINASE"/>
    <property type="match status" value="1"/>
</dbReference>
<evidence type="ECO:0000256" key="6">
    <source>
        <dbReference type="ARBA" id="ARBA00022840"/>
    </source>
</evidence>
<dbReference type="PANTHER" id="PTHR32309:SF31">
    <property type="entry name" value="CAPSULAR EXOPOLYSACCHARIDE FAMILY"/>
    <property type="match status" value="1"/>
</dbReference>
<dbReference type="Proteomes" id="UP000718821">
    <property type="component" value="Unassembled WGS sequence"/>
</dbReference>
<evidence type="ECO:0000256" key="4">
    <source>
        <dbReference type="ARBA" id="ARBA00022741"/>
    </source>
</evidence>
<dbReference type="NCBIfam" id="TIGR01007">
    <property type="entry name" value="eps_fam"/>
    <property type="match status" value="1"/>
</dbReference>
<keyword evidence="9" id="KW-0829">Tyrosine-protein kinase</keyword>
<evidence type="ECO:0000313" key="14">
    <source>
        <dbReference type="Proteomes" id="UP000718821"/>
    </source>
</evidence>
<organism evidence="13 14">
    <name type="scientific">Bifidobacterium pullorum subsp. saeculare</name>
    <dbReference type="NCBI Taxonomy" id="78257"/>
    <lineage>
        <taxon>Bacteria</taxon>
        <taxon>Bacillati</taxon>
        <taxon>Actinomycetota</taxon>
        <taxon>Actinomycetes</taxon>
        <taxon>Bifidobacteriales</taxon>
        <taxon>Bifidobacteriaceae</taxon>
        <taxon>Bifidobacterium</taxon>
    </lineage>
</organism>
<comment type="subcellular location">
    <subcellularLocation>
        <location evidence="1">Membrane</location>
        <topology evidence="1">Multi-pass membrane protein</topology>
    </subcellularLocation>
</comment>
<dbReference type="SUPFAM" id="SSF52540">
    <property type="entry name" value="P-loop containing nucleoside triphosphate hydrolases"/>
    <property type="match status" value="1"/>
</dbReference>
<gene>
    <name evidence="13" type="ORF">H7U32_04865</name>
</gene>
<keyword evidence="14" id="KW-1185">Reference proteome</keyword>
<comment type="caution">
    <text evidence="13">The sequence shown here is derived from an EMBL/GenBank/DDBJ whole genome shotgun (WGS) entry which is preliminary data.</text>
</comment>
<proteinExistence type="predicted"/>
<dbReference type="CDD" id="cd05387">
    <property type="entry name" value="BY-kinase"/>
    <property type="match status" value="1"/>
</dbReference>
<evidence type="ECO:0000256" key="1">
    <source>
        <dbReference type="ARBA" id="ARBA00004141"/>
    </source>
</evidence>
<dbReference type="EC" id="2.7.10.2" evidence="13"/>
<evidence type="ECO:0000256" key="11">
    <source>
        <dbReference type="SAM" id="Phobius"/>
    </source>
</evidence>
<protein>
    <submittedName>
        <fullName evidence="13">Polysaccharide biosynthesis tyrosine autokinase</fullName>
        <ecNumber evidence="13">2.7.10.2</ecNumber>
    </submittedName>
</protein>
<keyword evidence="4" id="KW-0547">Nucleotide-binding</keyword>
<evidence type="ECO:0000313" key="13">
    <source>
        <dbReference type="EMBL" id="MBM6699654.1"/>
    </source>
</evidence>
<keyword evidence="2 13" id="KW-0808">Transferase</keyword>
<feature type="domain" description="AAA" evidence="12">
    <location>
        <begin position="274"/>
        <end position="381"/>
    </location>
</feature>
<keyword evidence="5" id="KW-0418">Kinase</keyword>
<evidence type="ECO:0000256" key="5">
    <source>
        <dbReference type="ARBA" id="ARBA00022777"/>
    </source>
</evidence>
<keyword evidence="3 11" id="KW-0812">Transmembrane</keyword>
<dbReference type="GO" id="GO:0004715">
    <property type="term" value="F:non-membrane spanning protein tyrosine kinase activity"/>
    <property type="evidence" value="ECO:0007669"/>
    <property type="project" value="UniProtKB-EC"/>
</dbReference>
<sequence length="480" mass="50423">MTVTEIVQILRKHWIAGVLALLVALGVTGGLVATSTPQYTASMTAIATSSSGQAQTSTSDSASGMTSIATRLATVPAVLQPVIDRLGLNTSVDALASQVSAVADANGFITISATSSNPKQAADIANTVYTSLTRQIADDSFASDKTGVLATLRLSVIKQAETPGKPSAPNVTKMWFIGLLAGIVLGFLAVIVAEFSDKKIRREEDVQRTVGAPVVVSVPKTSVFKGSAPVVVSNPAGRAAETIRRLALNLVFISPDRAAMPNVTVVTSAGPNEGKTTIATNLAAAIVESGKRVLLIDTDLRKPSVANMLDINGKVGLAHVLAGQASLDETVQRYWKPNFHVLPAGEQHGNPSILINSQAMEKLLAAASQQYDNVIVDSTPMSVANDAAVFARQGCTLLMVVGQGTGLKKLLRDTAREFAMINVAPAGAVFNMVKETRLAKKDYYYKYSDEKSEKRHGKAPRAAKSGAAEATGASDEPRER</sequence>
<reference evidence="13" key="2">
    <citation type="journal article" date="2021" name="Sci. Rep.">
        <title>The distribution of antibiotic resistance genes in chicken gut microbiota commensals.</title>
        <authorList>
            <person name="Juricova H."/>
            <person name="Matiasovicova J."/>
            <person name="Kubasova T."/>
            <person name="Cejkova D."/>
            <person name="Rychlik I."/>
        </authorList>
    </citation>
    <scope>NUCLEOTIDE SEQUENCE</scope>
    <source>
        <strain evidence="13">An836</strain>
    </source>
</reference>
<evidence type="ECO:0000259" key="12">
    <source>
        <dbReference type="Pfam" id="PF13614"/>
    </source>
</evidence>
<dbReference type="InterPro" id="IPR025669">
    <property type="entry name" value="AAA_dom"/>
</dbReference>